<name>A0AAE4JJ40_9EURY</name>
<comment type="caution">
    <text evidence="2">The sequence shown here is derived from an EMBL/GenBank/DDBJ whole genome shotgun (WGS) entry which is preliminary data.</text>
</comment>
<keyword evidence="3" id="KW-1185">Reference proteome</keyword>
<gene>
    <name evidence="2" type="ORF">NDI54_18365</name>
</gene>
<sequence length="299" mass="31890">MVANERGQLLLIGGVAVAIVVFSTILFAHSLAVTDGITTTGSADTIERIADREASVERDLGRLAAQSRGDDFDGFEVRYENALRNYTETHNQVVASSGGPYLNATLNESESLGTEVNQTSSEKFKRPNGTGSRTDWDIARNVQRVAVFKVTVDNINGKGNKLNITVNSARSGSVDWHLNITGDPSGDRKNATANGNLVCDGEGELQINLVEGTCKIGGGTETSFTSFPETVDSPYTVSIDHGSHANGTYVFAADGNFTAPDSYSDYDTSPYPVVPAVDVTYDTPSASYNRTVLVEVDDG</sequence>
<organism evidence="2 3">
    <name type="scientific">Haloarcula terrestris</name>
    <dbReference type="NCBI Taxonomy" id="2950533"/>
    <lineage>
        <taxon>Archaea</taxon>
        <taxon>Methanobacteriati</taxon>
        <taxon>Methanobacteriota</taxon>
        <taxon>Stenosarchaea group</taxon>
        <taxon>Halobacteria</taxon>
        <taxon>Halobacteriales</taxon>
        <taxon>Haloarculaceae</taxon>
        <taxon>Haloarcula</taxon>
    </lineage>
</organism>
<feature type="transmembrane region" description="Helical" evidence="1">
    <location>
        <begin position="9"/>
        <end position="32"/>
    </location>
</feature>
<keyword evidence="1" id="KW-1133">Transmembrane helix</keyword>
<reference evidence="2 3" key="1">
    <citation type="submission" date="2022-06" db="EMBL/GenBank/DDBJ databases">
        <title>Haloarcula sp. a new haloarchaeum isolate from saline soil.</title>
        <authorList>
            <person name="Strakova D."/>
            <person name="Galisteo C."/>
            <person name="Sanchez-Porro C."/>
            <person name="Ventosa A."/>
        </authorList>
    </citation>
    <scope>NUCLEOTIDE SEQUENCE [LARGE SCALE GENOMIC DNA]</scope>
    <source>
        <strain evidence="2 3">S1AR25-5A</strain>
    </source>
</reference>
<proteinExistence type="predicted"/>
<accession>A0AAE4JJ40</accession>
<evidence type="ECO:0000256" key="1">
    <source>
        <dbReference type="SAM" id="Phobius"/>
    </source>
</evidence>
<evidence type="ECO:0000313" key="2">
    <source>
        <dbReference type="EMBL" id="MDS0223310.1"/>
    </source>
</evidence>
<keyword evidence="1" id="KW-0812">Transmembrane</keyword>
<dbReference type="RefSeq" id="WP_310897875.1">
    <property type="nucleotide sequence ID" value="NZ_JAMQOM010000012.1"/>
</dbReference>
<dbReference type="Proteomes" id="UP001253439">
    <property type="component" value="Unassembled WGS sequence"/>
</dbReference>
<protein>
    <submittedName>
        <fullName evidence="2">Uncharacterized protein</fullName>
    </submittedName>
</protein>
<evidence type="ECO:0000313" key="3">
    <source>
        <dbReference type="Proteomes" id="UP001253439"/>
    </source>
</evidence>
<dbReference type="EMBL" id="JAMQOM010000012">
    <property type="protein sequence ID" value="MDS0223310.1"/>
    <property type="molecule type" value="Genomic_DNA"/>
</dbReference>
<dbReference type="AlphaFoldDB" id="A0AAE4JJ40"/>
<keyword evidence="1" id="KW-0472">Membrane</keyword>